<evidence type="ECO:0000259" key="2">
    <source>
        <dbReference type="Pfam" id="PF14028"/>
    </source>
</evidence>
<name>A0A9X1NMP6_9ACTN</name>
<evidence type="ECO:0000259" key="1">
    <source>
        <dbReference type="Pfam" id="PF04738"/>
    </source>
</evidence>
<dbReference type="Pfam" id="PF04738">
    <property type="entry name" value="Lant_dehydr_N"/>
    <property type="match status" value="1"/>
</dbReference>
<dbReference type="InterPro" id="IPR006827">
    <property type="entry name" value="Lant_deHydtase_N"/>
</dbReference>
<protein>
    <submittedName>
        <fullName evidence="3">Lantibiotic dehydratase</fullName>
    </submittedName>
</protein>
<evidence type="ECO:0000313" key="3">
    <source>
        <dbReference type="EMBL" id="MCD5315951.1"/>
    </source>
</evidence>
<dbReference type="InterPro" id="IPR023809">
    <property type="entry name" value="Thiopep_bacteriocin_synth_dom"/>
</dbReference>
<proteinExistence type="predicted"/>
<dbReference type="AlphaFoldDB" id="A0A9X1NMP6"/>
<feature type="domain" description="Lantibiotic dehydratase N-terminal" evidence="1">
    <location>
        <begin position="37"/>
        <end position="642"/>
    </location>
</feature>
<dbReference type="RefSeq" id="WP_231448771.1">
    <property type="nucleotide sequence ID" value="NZ_JAJOMB010000025.1"/>
</dbReference>
<dbReference type="Pfam" id="PF14028">
    <property type="entry name" value="Lant_dehydr_C"/>
    <property type="match status" value="1"/>
</dbReference>
<dbReference type="EMBL" id="JAJOMB010000025">
    <property type="protein sequence ID" value="MCD5315951.1"/>
    <property type="molecule type" value="Genomic_DNA"/>
</dbReference>
<evidence type="ECO:0000313" key="4">
    <source>
        <dbReference type="Proteomes" id="UP001138997"/>
    </source>
</evidence>
<comment type="caution">
    <text evidence="3">The sequence shown here is derived from an EMBL/GenBank/DDBJ whole genome shotgun (WGS) entry which is preliminary data.</text>
</comment>
<organism evidence="3 4">
    <name type="scientific">Kineosporia babensis</name>
    <dbReference type="NCBI Taxonomy" id="499548"/>
    <lineage>
        <taxon>Bacteria</taxon>
        <taxon>Bacillati</taxon>
        <taxon>Actinomycetota</taxon>
        <taxon>Actinomycetes</taxon>
        <taxon>Kineosporiales</taxon>
        <taxon>Kineosporiaceae</taxon>
        <taxon>Kineosporia</taxon>
    </lineage>
</organism>
<feature type="domain" description="Thiopeptide-type bacteriocin biosynthesis" evidence="2">
    <location>
        <begin position="706"/>
        <end position="961"/>
    </location>
</feature>
<gene>
    <name evidence="3" type="ORF">LR394_34155</name>
</gene>
<keyword evidence="4" id="KW-1185">Reference proteome</keyword>
<accession>A0A9X1NMP6</accession>
<dbReference type="NCBIfam" id="TIGR03891">
    <property type="entry name" value="thiopep_ocin"/>
    <property type="match status" value="1"/>
</dbReference>
<dbReference type="Proteomes" id="UP001138997">
    <property type="component" value="Unassembled WGS sequence"/>
</dbReference>
<reference evidence="3" key="1">
    <citation type="submission" date="2021-11" db="EMBL/GenBank/DDBJ databases">
        <title>Streptomyces corallinus and Kineosporia corallina sp. nov., two new coral-derived marine actinobacteria.</title>
        <authorList>
            <person name="Buangrab K."/>
            <person name="Sutthacheep M."/>
            <person name="Yeemin T."/>
            <person name="Harunari E."/>
            <person name="Igarashi Y."/>
            <person name="Sripreechasak P."/>
            <person name="Kanchanasin P."/>
            <person name="Tanasupawat S."/>
            <person name="Phongsopitanun W."/>
        </authorList>
    </citation>
    <scope>NUCLEOTIDE SEQUENCE</scope>
    <source>
        <strain evidence="3">JCM 31032</strain>
    </source>
</reference>
<sequence>MRVRYRPLSRVMVRAPLLPATVFPATGGSARRWLRESTFRFAVAAASPDLSAVENPDARARAALQRYLIRASTRPTPFGTFAAIGLAPWSSRTDLQVTQRERPSRTRPDLAWLTGLAQKLADEPLLQNELRLYANTCVLQRADRCYLSDPGTGGAAGRPDVSVRATAAVRQALTLARTPIRRADLIRLLSESFTQVTADRVERLVQDLVEQRFLLPEIVPGLAGDPLDAIRAALRSLSPDWEARLSGLATACRAVDPAIPASLADLRRLLPTLQAGPADVQVDSALPLSGGITRRLADDATQAAELLLRLDPDQHDDPLSGYRSAFHTRYGRRCVPLLELLDPRTGLGAPGGSHNHRSTHTQVLTDLAAAAIRTGRTEVELTDDLLDQLAPEPASERLPVSLELSLFVAAADREALDRGDYLLSIGPNLGGQAAGRGLGRFADLLGSEAVDLLTEAACAEQALQPDAVVAELVYRPVRERSANVAVRPVVREYEIPVGVPASLPPERVLHVDELSVALVGGRFQLWSQRLQRPVVPAWNHMLNPSAASPLGRALMDLAEDSAAPLNPFSWGAASALPFLPRVRRGRIVLAPARWRLDASVARSPQRFAAWRREWQVPRLVQLSSGDNRLLLDLDEPEHLQHLSGTSLYLQEALPSPDQAWLPGPDGPHLVELVVPMVRTTAVARPGLPVRPSWNEEDRRRPPGSDWLYLTLSGPGHTENDVLTGPLLDLLQQLPTDGWFFVRYSDPDRHLRLRLHGNPQLLMNLALPQLTTCAASLIASGRRTRFGLETYERELERYGGPDTTTLCERIACADSLAVTALLPHTGPRSEHLTEIALLSCADLLGSLLDDELPAVPSAGPAGGDEFRKRKGELRTLVACLRSGAWDPIGAAWETLGPSVAEVLAQRRSAIASWTAQLRAHCADGTSSTGLNDLADSILHLHANRLGLDRAGEQRVRGLLDRTLRSLRAFPAQVHSAAGGPG</sequence>